<name>A0A3M8QXQ2_9PROT</name>
<feature type="repeat" description="TPR" evidence="1">
    <location>
        <begin position="52"/>
        <end position="85"/>
    </location>
</feature>
<protein>
    <submittedName>
        <fullName evidence="2">Uncharacterized protein</fullName>
    </submittedName>
</protein>
<evidence type="ECO:0000256" key="1">
    <source>
        <dbReference type="PROSITE-ProRule" id="PRU00339"/>
    </source>
</evidence>
<dbReference type="SMART" id="SM00028">
    <property type="entry name" value="TPR"/>
    <property type="match status" value="3"/>
</dbReference>
<dbReference type="EMBL" id="RIZI01000171">
    <property type="protein sequence ID" value="RNF61047.1"/>
    <property type="molecule type" value="Genomic_DNA"/>
</dbReference>
<dbReference type="RefSeq" id="WP_123104137.1">
    <property type="nucleotide sequence ID" value="NZ_CP127527.1"/>
</dbReference>
<organism evidence="2">
    <name type="scientific">Acidithiobacillus sulfuriphilus</name>
    <dbReference type="NCBI Taxonomy" id="1867749"/>
    <lineage>
        <taxon>Bacteria</taxon>
        <taxon>Pseudomonadati</taxon>
        <taxon>Pseudomonadota</taxon>
        <taxon>Acidithiobacillia</taxon>
        <taxon>Acidithiobacillales</taxon>
        <taxon>Acidithiobacillaceae</taxon>
        <taxon>Acidithiobacillus</taxon>
    </lineage>
</organism>
<dbReference type="OrthoDB" id="9769030at2"/>
<dbReference type="InterPro" id="IPR019734">
    <property type="entry name" value="TPR_rpt"/>
</dbReference>
<proteinExistence type="predicted"/>
<comment type="caution">
    <text evidence="2">The sequence shown here is derived from an EMBL/GenBank/DDBJ whole genome shotgun (WGS) entry which is preliminary data.</text>
</comment>
<sequence>MTNQPFSFTEAVEAVAARDADFQEGLDWQQTDHPLEAAAAFRRSLAKAGDNAVVYTFYGWALAEAGDHHGAIAACRKAIRLDPEWGQAWNDLGEYLMETGRVDEALFAIRRALKSRSFDSPHLAYMNLARYYLYQGSLRRALGAAEQAGRLAPGFRPAQHLAEWIAERMAEWNIRD</sequence>
<dbReference type="AlphaFoldDB" id="A0A3M8QXQ2"/>
<keyword evidence="1" id="KW-0802">TPR repeat</keyword>
<dbReference type="Pfam" id="PF14559">
    <property type="entry name" value="TPR_19"/>
    <property type="match status" value="1"/>
</dbReference>
<reference evidence="2" key="1">
    <citation type="submission" date="2018-10" db="EMBL/GenBank/DDBJ databases">
        <title>Acidithiobacillus sulfuriphilus sp. nov.: an extremely acidophilic sulfur-oxidizing chemolithotroph isolated from a neutral pH environment.</title>
        <authorList>
            <person name="Falagan C."/>
            <person name="Moya-Beltran A."/>
            <person name="Quatrini R."/>
            <person name="Johnson D.B."/>
        </authorList>
    </citation>
    <scope>NUCLEOTIDE SEQUENCE [LARGE SCALE GENOMIC DNA]</scope>
    <source>
        <strain evidence="2">CJ-2</strain>
    </source>
</reference>
<dbReference type="InterPro" id="IPR011990">
    <property type="entry name" value="TPR-like_helical_dom_sf"/>
</dbReference>
<evidence type="ECO:0000313" key="2">
    <source>
        <dbReference type="EMBL" id="RNF61047.1"/>
    </source>
</evidence>
<dbReference type="Gene3D" id="1.25.40.10">
    <property type="entry name" value="Tetratricopeptide repeat domain"/>
    <property type="match status" value="1"/>
</dbReference>
<gene>
    <name evidence="2" type="ORF">EC580_08655</name>
</gene>
<dbReference type="SUPFAM" id="SSF48452">
    <property type="entry name" value="TPR-like"/>
    <property type="match status" value="1"/>
</dbReference>
<dbReference type="PROSITE" id="PS50005">
    <property type="entry name" value="TPR"/>
    <property type="match status" value="1"/>
</dbReference>
<accession>A0A3M8QXQ2</accession>